<keyword evidence="7 16" id="KW-0328">Glycosyltransferase</keyword>
<evidence type="ECO:0000256" key="12">
    <source>
        <dbReference type="ARBA" id="ARBA00023136"/>
    </source>
</evidence>
<evidence type="ECO:0000256" key="14">
    <source>
        <dbReference type="ARBA" id="ARBA00045103"/>
    </source>
</evidence>
<evidence type="ECO:0000313" key="19">
    <source>
        <dbReference type="EMBL" id="CCH59367.1"/>
    </source>
</evidence>
<keyword evidence="8 16" id="KW-0808">Transferase</keyword>
<dbReference type="FunFam" id="3.40.50.2000:FF:000222">
    <property type="entry name" value="Alpha-1,3-mannosyltransferase ALG2"/>
    <property type="match status" value="1"/>
</dbReference>
<dbReference type="eggNOG" id="KOG0853">
    <property type="taxonomic scope" value="Eukaryota"/>
</dbReference>
<dbReference type="InterPro" id="IPR028098">
    <property type="entry name" value="Glyco_trans_4-like_N"/>
</dbReference>
<dbReference type="UniPathway" id="UPA00378"/>
<dbReference type="PANTHER" id="PTHR45918">
    <property type="entry name" value="ALPHA-1,3/1,6-MANNOSYLTRANSFERASE ALG2"/>
    <property type="match status" value="1"/>
</dbReference>
<feature type="domain" description="Glycosyl transferase family 1" evidence="17">
    <location>
        <begin position="228"/>
        <end position="424"/>
    </location>
</feature>
<dbReference type="GO" id="GO:0102704">
    <property type="term" value="F:GDP-Man:Man(2)GlcNAc(2)-PP-Dol alpha-1,6-mannosyltransferase activity"/>
    <property type="evidence" value="ECO:0007669"/>
    <property type="project" value="UniProtKB-UniRule"/>
</dbReference>
<evidence type="ECO:0000256" key="8">
    <source>
        <dbReference type="ARBA" id="ARBA00022679"/>
    </source>
</evidence>
<dbReference type="STRING" id="1071380.I2GZ15"/>
<evidence type="ECO:0000256" key="13">
    <source>
        <dbReference type="ARBA" id="ARBA00023180"/>
    </source>
</evidence>
<sequence length="482" mass="55271">MSNLRATIISSNKTDKKNLQIAFIHPDLGIGGAERLVVDAAVGLQEVGHNVTAYTNHCDLSHCFEEVKNGTLKVEVYGDSLPISFFGKFFIIFANIRQLYLVFQLIRTGKIKEYDLFIVDQLSTCIPLLHYFSNAKVMYYCHFPDQLLAKRTSLLKKLYRIPFDLLEQMTISVADSVVVNSKFTRSMYKKTFNYLKHKEEPGVIYPCVDLTPLPIESYDRDLLQVILNPHDKFYLSINRYEIKKNIELALKGFALSSERNNDNAKLIICGGYDERVTENVIYHKQLEKIAGDLELSHATIFYPEFKKQKSLHDFKVSNCKVIFLTSISSSLKELLLEKTEMLLYTPTNEHFGIVPLEAMKYGKPVLAANSGGPLETVISYVEGKNNKTATGWQRNPDPKLWAEAIEEYLEIKNGKLVDFTKNGPRKVNEEFIRPAMTDSFEKYFSQFMNTKRAIYLWEKLIPAVCVLLLLSIPVIISRLMFF</sequence>
<keyword evidence="10 16" id="KW-0256">Endoplasmic reticulum</keyword>
<name>I2GZ15_HENB6</name>
<comment type="catalytic activity">
    <reaction evidence="14 16">
        <text>a beta-D-Man-(1-&gt;4)-beta-D-GlcNAc-(1-&gt;4)-alpha-D-GlcNAc-diphospho-di-trans,poly-cis-dolichol + GDP-alpha-D-mannose = an alpha-D-Man-(1-&gt;3)-beta-D-Man-(1-&gt;4)-beta-D-GlcNAc-(1-&gt;4)-alpha-D-GlcNAc-diphospho-di-trans,poly-cis-dolichol + GDP + H(+)</text>
        <dbReference type="Rhea" id="RHEA:29515"/>
        <dbReference type="Rhea" id="RHEA-COMP:19511"/>
        <dbReference type="Rhea" id="RHEA-COMP:19513"/>
        <dbReference type="ChEBI" id="CHEBI:15378"/>
        <dbReference type="ChEBI" id="CHEBI:57527"/>
        <dbReference type="ChEBI" id="CHEBI:58189"/>
        <dbReference type="ChEBI" id="CHEBI:58472"/>
        <dbReference type="ChEBI" id="CHEBI:132510"/>
        <dbReference type="EC" id="2.4.1.132"/>
    </reaction>
    <physiologicalReaction direction="left-to-right" evidence="14 16">
        <dbReference type="Rhea" id="RHEA:29516"/>
    </physiologicalReaction>
</comment>
<evidence type="ECO:0000256" key="2">
    <source>
        <dbReference type="ARBA" id="ARBA00004477"/>
    </source>
</evidence>
<keyword evidence="20" id="KW-1185">Reference proteome</keyword>
<keyword evidence="12 16" id="KW-0472">Membrane</keyword>
<comment type="pathway">
    <text evidence="3 16">Protein modification; protein glycosylation.</text>
</comment>
<dbReference type="AlphaFoldDB" id="I2GZ15"/>
<dbReference type="GO" id="GO:0005789">
    <property type="term" value="C:endoplasmic reticulum membrane"/>
    <property type="evidence" value="ECO:0007669"/>
    <property type="project" value="UniProtKB-SubCell"/>
</dbReference>
<dbReference type="EC" id="2.4.1.257" evidence="4 16"/>
<comment type="catalytic activity">
    <reaction evidence="15 16">
        <text>an alpha-D-Man-(1-&gt;3)-beta-D-Man-(1-&gt;4)-beta-D-GlcNAc-(1-&gt;4)-alpha-D-GlcNAc-diphospho-di-trans,poly-cis-dolichol + GDP-alpha-D-mannose = an alpha-D-Man-(1-&gt;3)-[alpha-D-Man-(1-&gt;6)]-beta-D-Man-(1-&gt;4)-beta-D-GlcNAc-(1-&gt;4)-alpha-D-GlcNAc-diphospho-di-trans,poly-cis-dolichol + GDP + H(+)</text>
        <dbReference type="Rhea" id="RHEA:29519"/>
        <dbReference type="Rhea" id="RHEA-COMP:19513"/>
        <dbReference type="Rhea" id="RHEA-COMP:19515"/>
        <dbReference type="ChEBI" id="CHEBI:15378"/>
        <dbReference type="ChEBI" id="CHEBI:57527"/>
        <dbReference type="ChEBI" id="CHEBI:58189"/>
        <dbReference type="ChEBI" id="CHEBI:132510"/>
        <dbReference type="ChEBI" id="CHEBI:132511"/>
        <dbReference type="EC" id="2.4.1.257"/>
    </reaction>
    <physiologicalReaction direction="left-to-right" evidence="15 16">
        <dbReference type="Rhea" id="RHEA:29520"/>
    </physiologicalReaction>
</comment>
<dbReference type="Gene3D" id="3.40.50.2000">
    <property type="entry name" value="Glycogen Phosphorylase B"/>
    <property type="match status" value="2"/>
</dbReference>
<evidence type="ECO:0000256" key="7">
    <source>
        <dbReference type="ARBA" id="ARBA00022676"/>
    </source>
</evidence>
<dbReference type="Proteomes" id="UP000002866">
    <property type="component" value="Chromosome 2"/>
</dbReference>
<accession>I2GZ15</accession>
<evidence type="ECO:0000256" key="3">
    <source>
        <dbReference type="ARBA" id="ARBA00004922"/>
    </source>
</evidence>
<dbReference type="GO" id="GO:0004378">
    <property type="term" value="F:GDP-Man:Man(1)GlcNAc(2)-PP-Dol alpha-1,3-mannosyltransferase activity"/>
    <property type="evidence" value="ECO:0007669"/>
    <property type="project" value="UniProtKB-UniRule"/>
</dbReference>
<dbReference type="InterPro" id="IPR001296">
    <property type="entry name" value="Glyco_trans_1"/>
</dbReference>
<feature type="domain" description="Glycosyltransferase subfamily 4-like N-terminal" evidence="18">
    <location>
        <begin position="30"/>
        <end position="210"/>
    </location>
</feature>
<dbReference type="GeneID" id="14494088"/>
<evidence type="ECO:0000256" key="1">
    <source>
        <dbReference type="ARBA" id="ARBA00003142"/>
    </source>
</evidence>
<dbReference type="SUPFAM" id="SSF53756">
    <property type="entry name" value="UDP-Glycosyltransferase/glycogen phosphorylase"/>
    <property type="match status" value="1"/>
</dbReference>
<evidence type="ECO:0000256" key="15">
    <source>
        <dbReference type="ARBA" id="ARBA00045104"/>
    </source>
</evidence>
<organism evidence="19 20">
    <name type="scientific">Henningerozyma blattae (strain ATCC 34711 / CBS 6284 / DSM 70876 / NBRC 10599 / NRRL Y-10934 / UCD 77-7)</name>
    <name type="common">Yeast</name>
    <name type="synonym">Tetrapisispora blattae</name>
    <dbReference type="NCBI Taxonomy" id="1071380"/>
    <lineage>
        <taxon>Eukaryota</taxon>
        <taxon>Fungi</taxon>
        <taxon>Dikarya</taxon>
        <taxon>Ascomycota</taxon>
        <taxon>Saccharomycotina</taxon>
        <taxon>Saccharomycetes</taxon>
        <taxon>Saccharomycetales</taxon>
        <taxon>Saccharomycetaceae</taxon>
        <taxon>Henningerozyma</taxon>
    </lineage>
</organism>
<gene>
    <name evidence="19" type="primary">TBLA0B05350</name>
    <name evidence="19" type="ORF">TBLA_0B05350</name>
</gene>
<evidence type="ECO:0000256" key="11">
    <source>
        <dbReference type="ARBA" id="ARBA00022989"/>
    </source>
</evidence>
<evidence type="ECO:0000256" key="16">
    <source>
        <dbReference type="RuleBase" id="RU367136"/>
    </source>
</evidence>
<keyword evidence="9 16" id="KW-0812">Transmembrane</keyword>
<evidence type="ECO:0000256" key="5">
    <source>
        <dbReference type="ARBA" id="ARBA00012649"/>
    </source>
</evidence>
<comment type="similarity">
    <text evidence="16">Belongs to the glycosyltransferase group 1 family.</text>
</comment>
<dbReference type="EC" id="2.4.1.132" evidence="5 16"/>
<evidence type="ECO:0000256" key="6">
    <source>
        <dbReference type="ARBA" id="ARBA00019218"/>
    </source>
</evidence>
<comment type="function">
    <text evidence="1 16">Mannosylates Man(2)GlcNAc(2)-dolichol diphosphate and Man(1)GlcNAc(2)-dolichol diphosphate to form Man(3)GlcNAc(2)-dolichol diphosphate.</text>
</comment>
<evidence type="ECO:0000256" key="10">
    <source>
        <dbReference type="ARBA" id="ARBA00022824"/>
    </source>
</evidence>
<evidence type="ECO:0000259" key="17">
    <source>
        <dbReference type="Pfam" id="PF00534"/>
    </source>
</evidence>
<dbReference type="OMA" id="AMYMKCP"/>
<dbReference type="OrthoDB" id="448893at2759"/>
<dbReference type="HOGENOM" id="CLU_030619_1_0_1"/>
<dbReference type="Pfam" id="PF00534">
    <property type="entry name" value="Glycos_transf_1"/>
    <property type="match status" value="1"/>
</dbReference>
<keyword evidence="13" id="KW-0325">Glycoprotein</keyword>
<dbReference type="Pfam" id="PF13439">
    <property type="entry name" value="Glyco_transf_4"/>
    <property type="match status" value="1"/>
</dbReference>
<evidence type="ECO:0000256" key="4">
    <source>
        <dbReference type="ARBA" id="ARBA00011969"/>
    </source>
</evidence>
<dbReference type="RefSeq" id="XP_004178886.1">
    <property type="nucleotide sequence ID" value="XM_004178838.1"/>
</dbReference>
<dbReference type="GO" id="GO:0033164">
    <property type="term" value="F:initiation-specific glycolipid 1,6-alpha-mannosyltransferase activity"/>
    <property type="evidence" value="ECO:0007669"/>
    <property type="project" value="EnsemblFungi"/>
</dbReference>
<dbReference type="PANTHER" id="PTHR45918:SF1">
    <property type="entry name" value="ALPHA-1,3_1,6-MANNOSYLTRANSFERASE ALG2"/>
    <property type="match status" value="1"/>
</dbReference>
<evidence type="ECO:0000313" key="20">
    <source>
        <dbReference type="Proteomes" id="UP000002866"/>
    </source>
</evidence>
<proteinExistence type="inferred from homology"/>
<feature type="transmembrane region" description="Helical" evidence="16">
    <location>
        <begin position="460"/>
        <end position="481"/>
    </location>
</feature>
<dbReference type="EMBL" id="HE806317">
    <property type="protein sequence ID" value="CCH59367.1"/>
    <property type="molecule type" value="Genomic_DNA"/>
</dbReference>
<evidence type="ECO:0000259" key="18">
    <source>
        <dbReference type="Pfam" id="PF13439"/>
    </source>
</evidence>
<dbReference type="GO" id="GO:0006488">
    <property type="term" value="P:dolichol-linked oligosaccharide biosynthetic process"/>
    <property type="evidence" value="ECO:0007669"/>
    <property type="project" value="EnsemblFungi"/>
</dbReference>
<dbReference type="InterPro" id="IPR027054">
    <property type="entry name" value="ALG2"/>
</dbReference>
<keyword evidence="11 16" id="KW-1133">Transmembrane helix</keyword>
<dbReference type="KEGG" id="tbl:TBLA_0B05350"/>
<dbReference type="InParanoid" id="I2GZ15"/>
<protein>
    <recommendedName>
        <fullName evidence="6 16">Alpha-1,3/1,6-mannosyltransferase ALG2</fullName>
        <ecNumber evidence="5 16">2.4.1.132</ecNumber>
        <ecNumber evidence="4 16">2.4.1.257</ecNumber>
    </recommendedName>
    <alternativeName>
        <fullName evidence="16">GDP-Man:Man(1)GlcNAc(2)-PP-Dol alpha-1,3-mannosyltransferase</fullName>
    </alternativeName>
</protein>
<evidence type="ECO:0000256" key="9">
    <source>
        <dbReference type="ARBA" id="ARBA00022692"/>
    </source>
</evidence>
<reference evidence="19 20" key="1">
    <citation type="journal article" date="2011" name="Proc. Natl. Acad. Sci. U.S.A.">
        <title>Evolutionary erosion of yeast sex chromosomes by mating-type switching accidents.</title>
        <authorList>
            <person name="Gordon J.L."/>
            <person name="Armisen D."/>
            <person name="Proux-Wera E."/>
            <person name="Oheigeartaigh S.S."/>
            <person name="Byrne K.P."/>
            <person name="Wolfe K.H."/>
        </authorList>
    </citation>
    <scope>NUCLEOTIDE SEQUENCE [LARGE SCALE GENOMIC DNA]</scope>
    <source>
        <strain evidence="20">ATCC 34711 / CBS 6284 / DSM 70876 / NBRC 10599 / NRRL Y-10934 / UCD 77-7</strain>
    </source>
</reference>
<comment type="subcellular location">
    <subcellularLocation>
        <location evidence="2">Endoplasmic reticulum membrane</location>
        <topology evidence="2">Multi-pass membrane protein</topology>
    </subcellularLocation>
</comment>
<dbReference type="FunCoup" id="I2GZ15">
    <property type="interactions" value="768"/>
</dbReference>
<dbReference type="CDD" id="cd03805">
    <property type="entry name" value="GT4_ALG2-like"/>
    <property type="match status" value="1"/>
</dbReference>